<dbReference type="InterPro" id="IPR007712">
    <property type="entry name" value="RelE/ParE_toxin"/>
</dbReference>
<keyword evidence="4" id="KW-1185">Reference proteome</keyword>
<dbReference type="Pfam" id="PF05016">
    <property type="entry name" value="ParE_toxin"/>
    <property type="match status" value="1"/>
</dbReference>
<protein>
    <submittedName>
        <fullName evidence="3">Type II toxin-antitoxin system RelE/ParE family toxin</fullName>
    </submittedName>
</protein>
<organism evidence="3 4">
    <name type="scientific">Rhizobium rhizophilum</name>
    <dbReference type="NCBI Taxonomy" id="1850373"/>
    <lineage>
        <taxon>Bacteria</taxon>
        <taxon>Pseudomonadati</taxon>
        <taxon>Pseudomonadota</taxon>
        <taxon>Alphaproteobacteria</taxon>
        <taxon>Hyphomicrobiales</taxon>
        <taxon>Rhizobiaceae</taxon>
        <taxon>Rhizobium/Agrobacterium group</taxon>
        <taxon>Rhizobium</taxon>
    </lineage>
</organism>
<accession>A0ABY2R0F6</accession>
<proteinExistence type="inferred from homology"/>
<sequence>MAWTIEYRQPVRKTIDKLDPVIRRRIKQFLEERLAKHDNPRSFGDPLQGSKLGAYWRYTVGDYRIICDIQDGKLIVLVVEIGHRSSVYR</sequence>
<dbReference type="SUPFAM" id="SSF143011">
    <property type="entry name" value="RelE-like"/>
    <property type="match status" value="1"/>
</dbReference>
<evidence type="ECO:0000313" key="4">
    <source>
        <dbReference type="Proteomes" id="UP000309667"/>
    </source>
</evidence>
<dbReference type="PANTHER" id="PTHR35601">
    <property type="entry name" value="TOXIN RELE"/>
    <property type="match status" value="1"/>
</dbReference>
<dbReference type="PANTHER" id="PTHR35601:SF1">
    <property type="entry name" value="TOXIN RELE"/>
    <property type="match status" value="1"/>
</dbReference>
<name>A0ABY2R0F6_9HYPH</name>
<dbReference type="EMBL" id="STGT01000001">
    <property type="protein sequence ID" value="THV16669.1"/>
    <property type="molecule type" value="Genomic_DNA"/>
</dbReference>
<dbReference type="Proteomes" id="UP000309667">
    <property type="component" value="Unassembled WGS sequence"/>
</dbReference>
<comment type="caution">
    <text evidence="3">The sequence shown here is derived from an EMBL/GenBank/DDBJ whole genome shotgun (WGS) entry which is preliminary data.</text>
</comment>
<dbReference type="Gene3D" id="3.30.2310.20">
    <property type="entry name" value="RelE-like"/>
    <property type="match status" value="1"/>
</dbReference>
<keyword evidence="2" id="KW-1277">Toxin-antitoxin system</keyword>
<dbReference type="RefSeq" id="WP_136556293.1">
    <property type="nucleotide sequence ID" value="NZ_STGT01000001.1"/>
</dbReference>
<evidence type="ECO:0000256" key="1">
    <source>
        <dbReference type="ARBA" id="ARBA00006226"/>
    </source>
</evidence>
<dbReference type="InterPro" id="IPR035093">
    <property type="entry name" value="RelE/ParE_toxin_dom_sf"/>
</dbReference>
<reference evidence="3 4" key="1">
    <citation type="submission" date="2019-04" db="EMBL/GenBank/DDBJ databases">
        <title>Genome sequence of strain 7209-2.</title>
        <authorList>
            <person name="Gao J."/>
            <person name="Sun J."/>
        </authorList>
    </citation>
    <scope>NUCLEOTIDE SEQUENCE [LARGE SCALE GENOMIC DNA]</scope>
    <source>
        <strain evidence="3 4">7209-2</strain>
    </source>
</reference>
<gene>
    <name evidence="3" type="ORF">E9677_01280</name>
</gene>
<dbReference type="NCBIfam" id="TIGR02385">
    <property type="entry name" value="RelE_StbE"/>
    <property type="match status" value="1"/>
</dbReference>
<comment type="similarity">
    <text evidence="1">Belongs to the RelE toxin family.</text>
</comment>
<evidence type="ECO:0000313" key="3">
    <source>
        <dbReference type="EMBL" id="THV16669.1"/>
    </source>
</evidence>
<evidence type="ECO:0000256" key="2">
    <source>
        <dbReference type="ARBA" id="ARBA00022649"/>
    </source>
</evidence>